<gene>
    <name evidence="2" type="ORF">K489DRAFT_313489</name>
</gene>
<proteinExistence type="predicted"/>
<organism evidence="2">
    <name type="scientific">Dissoconium aciculare CBS 342.82</name>
    <dbReference type="NCBI Taxonomy" id="1314786"/>
    <lineage>
        <taxon>Eukaryota</taxon>
        <taxon>Fungi</taxon>
        <taxon>Dikarya</taxon>
        <taxon>Ascomycota</taxon>
        <taxon>Pezizomycotina</taxon>
        <taxon>Dothideomycetes</taxon>
        <taxon>Dothideomycetidae</taxon>
        <taxon>Mycosphaerellales</taxon>
        <taxon>Dissoconiaceae</taxon>
        <taxon>Dissoconium</taxon>
    </lineage>
</organism>
<dbReference type="Proteomes" id="UP000504637">
    <property type="component" value="Unplaced"/>
</dbReference>
<reference evidence="2" key="1">
    <citation type="submission" date="2020-01" db="EMBL/GenBank/DDBJ databases">
        <authorList>
            <consortium name="DOE Joint Genome Institute"/>
            <person name="Haridas S."/>
            <person name="Albert R."/>
            <person name="Binder M."/>
            <person name="Bloem J."/>
            <person name="Labutti K."/>
            <person name="Salamov A."/>
            <person name="Andreopoulos B."/>
            <person name="Baker S.E."/>
            <person name="Barry K."/>
            <person name="Bills G."/>
            <person name="Bluhm B.H."/>
            <person name="Cannon C."/>
            <person name="Castanera R."/>
            <person name="Culley D.E."/>
            <person name="Daum C."/>
            <person name="Ezra D."/>
            <person name="Gonzalez J.B."/>
            <person name="Henrissat B."/>
            <person name="Kuo A."/>
            <person name="Liang C."/>
            <person name="Lipzen A."/>
            <person name="Lutzoni F."/>
            <person name="Magnuson J."/>
            <person name="Mondo S."/>
            <person name="Nolan M."/>
            <person name="Ohm R."/>
            <person name="Pangilinan J."/>
            <person name="Park H.-J."/>
            <person name="Ramirez L."/>
            <person name="Alfaro M."/>
            <person name="Sun H."/>
            <person name="Tritt A."/>
            <person name="Yoshinaga Y."/>
            <person name="Zwiers L.-H."/>
            <person name="Turgeon B.G."/>
            <person name="Goodwin S.B."/>
            <person name="Spatafora J.W."/>
            <person name="Crous P.W."/>
            <person name="Grigoriev I.V."/>
        </authorList>
    </citation>
    <scope>NUCLEOTIDE SEQUENCE</scope>
    <source>
        <strain evidence="2">CBS 342.82</strain>
    </source>
</reference>
<sequence length="119" mass="14113">MRSPRTIQWRIPISNSDFQRLIQGFSPSCMEERWVIESEYLDEGNAHRVRFMRSWTRNPYHELFIKEGEKGYAIESLVYESVDESDQEITEDEAKELVISLARGWLECGIEVLPKEDER</sequence>
<keyword evidence="1" id="KW-1185">Reference proteome</keyword>
<dbReference type="GeneID" id="54358739"/>
<dbReference type="RefSeq" id="XP_033463789.1">
    <property type="nucleotide sequence ID" value="XM_033600939.1"/>
</dbReference>
<evidence type="ECO:0000313" key="1">
    <source>
        <dbReference type="Proteomes" id="UP000504637"/>
    </source>
</evidence>
<dbReference type="AlphaFoldDB" id="A0A6J3MFW9"/>
<evidence type="ECO:0000313" key="2">
    <source>
        <dbReference type="RefSeq" id="XP_033463789.1"/>
    </source>
</evidence>
<protein>
    <submittedName>
        <fullName evidence="2">Uncharacterized protein</fullName>
    </submittedName>
</protein>
<reference evidence="2" key="3">
    <citation type="submission" date="2025-08" db="UniProtKB">
        <authorList>
            <consortium name="RefSeq"/>
        </authorList>
    </citation>
    <scope>IDENTIFICATION</scope>
    <source>
        <strain evidence="2">CBS 342.82</strain>
    </source>
</reference>
<dbReference type="OrthoDB" id="4521980at2759"/>
<reference evidence="2" key="2">
    <citation type="submission" date="2020-04" db="EMBL/GenBank/DDBJ databases">
        <authorList>
            <consortium name="NCBI Genome Project"/>
        </authorList>
    </citation>
    <scope>NUCLEOTIDE SEQUENCE</scope>
    <source>
        <strain evidence="2">CBS 342.82</strain>
    </source>
</reference>
<accession>A0A6J3MFW9</accession>
<name>A0A6J3MFW9_9PEZI</name>